<keyword evidence="5" id="KW-1185">Reference proteome</keyword>
<dbReference type="SMART" id="SM00254">
    <property type="entry name" value="ShKT"/>
    <property type="match status" value="2"/>
</dbReference>
<dbReference type="PANTHER" id="PTHR46219">
    <property type="entry name" value="PROTEIN CBG11138"/>
    <property type="match status" value="1"/>
</dbReference>
<evidence type="ECO:0000259" key="3">
    <source>
        <dbReference type="PROSITE" id="PS51670"/>
    </source>
</evidence>
<reference evidence="4 5" key="1">
    <citation type="submission" date="2014-03" db="EMBL/GenBank/DDBJ databases">
        <title>Draft genome of the hookworm Oesophagostomum dentatum.</title>
        <authorList>
            <person name="Mitreva M."/>
        </authorList>
    </citation>
    <scope>NUCLEOTIDE SEQUENCE [LARGE SCALE GENOMIC DNA]</scope>
    <source>
        <strain evidence="4 5">OD-Hann</strain>
    </source>
</reference>
<organism evidence="4 5">
    <name type="scientific">Oesophagostomum dentatum</name>
    <name type="common">Nodular worm</name>
    <dbReference type="NCBI Taxonomy" id="61180"/>
    <lineage>
        <taxon>Eukaryota</taxon>
        <taxon>Metazoa</taxon>
        <taxon>Ecdysozoa</taxon>
        <taxon>Nematoda</taxon>
        <taxon>Chromadorea</taxon>
        <taxon>Rhabditida</taxon>
        <taxon>Rhabditina</taxon>
        <taxon>Rhabditomorpha</taxon>
        <taxon>Strongyloidea</taxon>
        <taxon>Strongylidae</taxon>
        <taxon>Oesophagostomum</taxon>
    </lineage>
</organism>
<dbReference type="Pfam" id="PF01549">
    <property type="entry name" value="ShK"/>
    <property type="match status" value="2"/>
</dbReference>
<proteinExistence type="predicted"/>
<evidence type="ECO:0000313" key="4">
    <source>
        <dbReference type="EMBL" id="KHJ93754.1"/>
    </source>
</evidence>
<sequence>MKIVSKSAMNSFHILILTLLFMFHIAQAQQKQCTQPSPGPCIVGKCPLTTQSCIQITSGEVCCNNNQIVTPGIVTNAPCQDMVHPVTGVSDCPSKAAYCNDPLYAQLMAEQCPLTCHKCGGVTARPACQDFVDPRTGASNCAQMIAYCRNSLYMNLMREQCPRTCGYCF</sequence>
<dbReference type="Proteomes" id="UP000053660">
    <property type="component" value="Unassembled WGS sequence"/>
</dbReference>
<feature type="domain" description="ShKT" evidence="3">
    <location>
        <begin position="128"/>
        <end position="168"/>
    </location>
</feature>
<gene>
    <name evidence="4" type="ORF">OESDEN_06327</name>
</gene>
<dbReference type="OrthoDB" id="5863778at2759"/>
<dbReference type="Gene3D" id="1.10.10.1940">
    <property type="match status" value="2"/>
</dbReference>
<dbReference type="AlphaFoldDB" id="A0A0B1T941"/>
<keyword evidence="2" id="KW-0732">Signal</keyword>
<dbReference type="EMBL" id="KN550619">
    <property type="protein sequence ID" value="KHJ93754.1"/>
    <property type="molecule type" value="Genomic_DNA"/>
</dbReference>
<dbReference type="InterPro" id="IPR003582">
    <property type="entry name" value="ShKT_dom"/>
</dbReference>
<feature type="signal peptide" evidence="2">
    <location>
        <begin position="1"/>
        <end position="28"/>
    </location>
</feature>
<evidence type="ECO:0000256" key="1">
    <source>
        <dbReference type="PROSITE-ProRule" id="PRU01005"/>
    </source>
</evidence>
<dbReference type="PANTHER" id="PTHR46219:SF15">
    <property type="entry name" value="SHKT DOMAIN-CONTAINING PROTEIN"/>
    <property type="match status" value="1"/>
</dbReference>
<evidence type="ECO:0000313" key="5">
    <source>
        <dbReference type="Proteomes" id="UP000053660"/>
    </source>
</evidence>
<dbReference type="PROSITE" id="PS51670">
    <property type="entry name" value="SHKT"/>
    <property type="match status" value="1"/>
</dbReference>
<protein>
    <submittedName>
        <fullName evidence="4">ShTK domain protein</fullName>
    </submittedName>
</protein>
<name>A0A0B1T941_OESDE</name>
<feature type="chain" id="PRO_5002083092" evidence="2">
    <location>
        <begin position="29"/>
        <end position="169"/>
    </location>
</feature>
<accession>A0A0B1T941</accession>
<evidence type="ECO:0000256" key="2">
    <source>
        <dbReference type="SAM" id="SignalP"/>
    </source>
</evidence>
<comment type="caution">
    <text evidence="1">Lacks conserved residue(s) required for the propagation of feature annotation.</text>
</comment>